<feature type="binding site" evidence="10 13">
    <location>
        <position position="406"/>
    </location>
    <ligand>
        <name>Mn(2+)</name>
        <dbReference type="ChEBI" id="CHEBI:29035"/>
        <label>1</label>
    </ligand>
</feature>
<dbReference type="InterPro" id="IPR006124">
    <property type="entry name" value="Metalloenzyme"/>
</dbReference>
<evidence type="ECO:0000256" key="7">
    <source>
        <dbReference type="ARBA" id="ARBA00023211"/>
    </source>
</evidence>
<reference evidence="16" key="1">
    <citation type="journal article" date="2021" name="Environ. Microbiol.">
        <title>Genomic characterization of three novel Desulfobacterota classes expand the metabolic and phylogenetic diversity of the phylum.</title>
        <authorList>
            <person name="Murphy C.L."/>
            <person name="Biggerstaff J."/>
            <person name="Eichhorn A."/>
            <person name="Ewing E."/>
            <person name="Shahan R."/>
            <person name="Soriano D."/>
            <person name="Stewart S."/>
            <person name="VanMol K."/>
            <person name="Walker R."/>
            <person name="Walters P."/>
            <person name="Elshahed M.S."/>
            <person name="Youssef N.H."/>
        </authorList>
    </citation>
    <scope>NUCLEOTIDE SEQUENCE</scope>
    <source>
        <strain evidence="16">Zod_Metabat.24</strain>
    </source>
</reference>
<dbReference type="EMBL" id="JAFGIX010000054">
    <property type="protein sequence ID" value="MBN1573623.1"/>
    <property type="molecule type" value="Genomic_DNA"/>
</dbReference>
<feature type="domain" description="BPG-independent PGAM N-terminal" evidence="15">
    <location>
        <begin position="82"/>
        <end position="297"/>
    </location>
</feature>
<evidence type="ECO:0000256" key="13">
    <source>
        <dbReference type="PIRSR" id="PIRSR001492-3"/>
    </source>
</evidence>
<evidence type="ECO:0000256" key="5">
    <source>
        <dbReference type="ARBA" id="ARBA00022723"/>
    </source>
</evidence>
<dbReference type="PANTHER" id="PTHR31637">
    <property type="entry name" value="2,3-BISPHOSPHOGLYCERATE-INDEPENDENT PHOSPHOGLYCERATE MUTASE"/>
    <property type="match status" value="1"/>
</dbReference>
<feature type="binding site" evidence="10 13">
    <location>
        <position position="444"/>
    </location>
    <ligand>
        <name>Mn(2+)</name>
        <dbReference type="ChEBI" id="CHEBI:29035"/>
        <label>2</label>
    </ligand>
</feature>
<dbReference type="Pfam" id="PF01676">
    <property type="entry name" value="Metalloenzyme"/>
    <property type="match status" value="1"/>
</dbReference>
<reference evidence="16" key="2">
    <citation type="submission" date="2021-01" db="EMBL/GenBank/DDBJ databases">
        <authorList>
            <person name="Hahn C.R."/>
            <person name="Youssef N.H."/>
            <person name="Elshahed M."/>
        </authorList>
    </citation>
    <scope>NUCLEOTIDE SEQUENCE</scope>
    <source>
        <strain evidence="16">Zod_Metabat.24</strain>
    </source>
</reference>
<evidence type="ECO:0000259" key="14">
    <source>
        <dbReference type="Pfam" id="PF01676"/>
    </source>
</evidence>
<sequence length="512" mass="55332">MVKKPVILIIMDGWGIREGAEYNAIAAAETPNVDAMIAKYPFTTLGASGSSVGLPDGQMGNSEVGHLNLGAGRIVYQDYTRVNKAIEDGSFYKNEAVLDLIDKVKRSGGALHIMGLLSDGGVHSHIEHIFAAVRAAKEGGLKEVYFHAFLDGRDTPPTSGAGYMSRLVNFFKAEKIGAIASVGGRYWGMDRDNRWDRVKKGYDAIVLGVGRLGEDPVGAIESAYKMGETDEFVQPTAIVKGGRPVGPIKDGDGVFFVNFRADRAREITRALTFPSFNGFIREKVPTLAGFLTMTEYEDDFGLPMAFPPIDLKNILGEIISGMGEKQLRIAETEKYAHVTFFFSGGVEEEFPGEARVLIPSPKEVATYDLKPEMSAREVASAVIDRIDQKKFSLIVLNFANPDMVGHSGVMDAAVVAVGVVDECVGKVVEAARRAGYTALITADHGNAEEMWDYKNNMPHTAHTTNRVPFIAVDDEFVGRSLRSGILADVAPTILAIMGIAAPAEMTGSSLLE</sequence>
<feature type="binding site" evidence="10 13">
    <location>
        <position position="443"/>
    </location>
    <ligand>
        <name>Mn(2+)</name>
        <dbReference type="ChEBI" id="CHEBI:29035"/>
        <label>2</label>
    </ligand>
</feature>
<dbReference type="FunFam" id="3.40.1450.10:FF:000001">
    <property type="entry name" value="2,3-bisphosphoglycerate-independent phosphoglycerate mutase"/>
    <property type="match status" value="1"/>
</dbReference>
<feature type="binding site" evidence="10 12">
    <location>
        <position position="191"/>
    </location>
    <ligand>
        <name>substrate</name>
    </ligand>
</feature>
<dbReference type="HAMAP" id="MF_01038">
    <property type="entry name" value="GpmI"/>
    <property type="match status" value="1"/>
</dbReference>
<dbReference type="GO" id="GO:0006007">
    <property type="term" value="P:glucose catabolic process"/>
    <property type="evidence" value="ECO:0007669"/>
    <property type="project" value="InterPro"/>
</dbReference>
<evidence type="ECO:0000256" key="12">
    <source>
        <dbReference type="PIRSR" id="PIRSR001492-2"/>
    </source>
</evidence>
<feature type="binding site" evidence="10 12">
    <location>
        <position position="185"/>
    </location>
    <ligand>
        <name>substrate</name>
    </ligand>
</feature>
<evidence type="ECO:0000313" key="17">
    <source>
        <dbReference type="Proteomes" id="UP000809273"/>
    </source>
</evidence>
<evidence type="ECO:0000256" key="8">
    <source>
        <dbReference type="ARBA" id="ARBA00023235"/>
    </source>
</evidence>
<dbReference type="Gene3D" id="3.40.1450.10">
    <property type="entry name" value="BPG-independent phosphoglycerate mutase, domain B"/>
    <property type="match status" value="1"/>
</dbReference>
<comment type="cofactor">
    <cofactor evidence="10">
        <name>Mn(2+)</name>
        <dbReference type="ChEBI" id="CHEBI:29035"/>
    </cofactor>
    <text evidence="10">Binds 2 manganese ions per subunit.</text>
</comment>
<comment type="similarity">
    <text evidence="3 10">Belongs to the BPG-independent phosphoglycerate mutase family.</text>
</comment>
<accession>A0A9D8KFN6</accession>
<evidence type="ECO:0000256" key="6">
    <source>
        <dbReference type="ARBA" id="ARBA00023152"/>
    </source>
</evidence>
<dbReference type="GO" id="GO:0006096">
    <property type="term" value="P:glycolytic process"/>
    <property type="evidence" value="ECO:0007669"/>
    <property type="project" value="UniProtKB-UniRule"/>
</dbReference>
<dbReference type="GO" id="GO:0004619">
    <property type="term" value="F:phosphoglycerate mutase activity"/>
    <property type="evidence" value="ECO:0007669"/>
    <property type="project" value="UniProtKB-UniRule"/>
</dbReference>
<dbReference type="InterPro" id="IPR036646">
    <property type="entry name" value="PGAM_B_sf"/>
</dbReference>
<feature type="binding site" evidence="10 13">
    <location>
        <position position="402"/>
    </location>
    <ligand>
        <name>Mn(2+)</name>
        <dbReference type="ChEBI" id="CHEBI:29035"/>
        <label>1</label>
    </ligand>
</feature>
<dbReference type="SUPFAM" id="SSF53649">
    <property type="entry name" value="Alkaline phosphatase-like"/>
    <property type="match status" value="1"/>
</dbReference>
<feature type="binding site" evidence="10 12">
    <location>
        <position position="123"/>
    </location>
    <ligand>
        <name>substrate</name>
    </ligand>
</feature>
<dbReference type="NCBIfam" id="TIGR01307">
    <property type="entry name" value="pgm_bpd_ind"/>
    <property type="match status" value="1"/>
</dbReference>
<dbReference type="Gene3D" id="3.40.720.10">
    <property type="entry name" value="Alkaline Phosphatase, subunit A"/>
    <property type="match status" value="1"/>
</dbReference>
<evidence type="ECO:0000259" key="15">
    <source>
        <dbReference type="Pfam" id="PF06415"/>
    </source>
</evidence>
<keyword evidence="6 10" id="KW-0324">Glycolysis</keyword>
<comment type="subunit">
    <text evidence="10">Monomer.</text>
</comment>
<dbReference type="InterPro" id="IPR005995">
    <property type="entry name" value="Pgm_bpd_ind"/>
</dbReference>
<protein>
    <recommendedName>
        <fullName evidence="9 10">2,3-bisphosphoglycerate-independent phosphoglycerate mutase</fullName>
        <shortName evidence="10">BPG-independent PGAM</shortName>
        <shortName evidence="10">Phosphoglyceromutase</shortName>
        <shortName evidence="10">iPGM</shortName>
        <ecNumber evidence="4 10">5.4.2.12</ecNumber>
    </recommendedName>
</protein>
<feature type="binding site" evidence="10 13">
    <location>
        <position position="12"/>
    </location>
    <ligand>
        <name>Mn(2+)</name>
        <dbReference type="ChEBI" id="CHEBI:29035"/>
        <label>2</label>
    </ligand>
</feature>
<feature type="binding site" evidence="10 12">
    <location>
        <position position="334"/>
    </location>
    <ligand>
        <name>substrate</name>
    </ligand>
</feature>
<feature type="binding site" evidence="10 13">
    <location>
        <position position="62"/>
    </location>
    <ligand>
        <name>Mn(2+)</name>
        <dbReference type="ChEBI" id="CHEBI:29035"/>
        <label>2</label>
    </ligand>
</feature>
<comment type="function">
    <text evidence="10">Catalyzes the interconversion of 2-phosphoglycerate and 3-phosphoglycerate.</text>
</comment>
<feature type="binding site" evidence="10 12">
    <location>
        <begin position="153"/>
        <end position="154"/>
    </location>
    <ligand>
        <name>substrate</name>
    </ligand>
</feature>
<dbReference type="EC" id="5.4.2.12" evidence="4 10"/>
<dbReference type="InterPro" id="IPR011258">
    <property type="entry name" value="BPG-indep_PGM_N"/>
</dbReference>
<dbReference type="Pfam" id="PF06415">
    <property type="entry name" value="iPGM_N"/>
    <property type="match status" value="1"/>
</dbReference>
<comment type="catalytic activity">
    <reaction evidence="1 10">
        <text>(2R)-2-phosphoglycerate = (2R)-3-phosphoglycerate</text>
        <dbReference type="Rhea" id="RHEA:15901"/>
        <dbReference type="ChEBI" id="CHEBI:58272"/>
        <dbReference type="ChEBI" id="CHEBI:58289"/>
        <dbReference type="EC" id="5.4.2.12"/>
    </reaction>
</comment>
<keyword evidence="5 10" id="KW-0479">Metal-binding</keyword>
<dbReference type="SUPFAM" id="SSF64158">
    <property type="entry name" value="2,3-Bisphosphoglycerate-independent phosphoglycerate mutase, substrate-binding domain"/>
    <property type="match status" value="1"/>
</dbReference>
<organism evidence="16 17">
    <name type="scientific">Candidatus Zymogenus saltonus</name>
    <dbReference type="NCBI Taxonomy" id="2844893"/>
    <lineage>
        <taxon>Bacteria</taxon>
        <taxon>Deltaproteobacteria</taxon>
        <taxon>Candidatus Zymogenia</taxon>
        <taxon>Candidatus Zymogeniales</taxon>
        <taxon>Candidatus Zymogenaceae</taxon>
        <taxon>Candidatus Zymogenus</taxon>
    </lineage>
</organism>
<proteinExistence type="inferred from homology"/>
<comment type="caution">
    <text evidence="16">The sequence shown here is derived from an EMBL/GenBank/DDBJ whole genome shotgun (WGS) entry which is preliminary data.</text>
</comment>
<dbReference type="GO" id="GO:0030145">
    <property type="term" value="F:manganese ion binding"/>
    <property type="evidence" value="ECO:0007669"/>
    <property type="project" value="UniProtKB-UniRule"/>
</dbReference>
<comment type="pathway">
    <text evidence="2 10">Carbohydrate degradation; glycolysis; pyruvate from D-glyceraldehyde 3-phosphate: step 3/5.</text>
</comment>
<dbReference type="AlphaFoldDB" id="A0A9D8KFN6"/>
<evidence type="ECO:0000256" key="4">
    <source>
        <dbReference type="ARBA" id="ARBA00012026"/>
    </source>
</evidence>
<feature type="active site" description="Phosphoserine intermediate" evidence="10 11">
    <location>
        <position position="62"/>
    </location>
</feature>
<name>A0A9D8KFN6_9DELT</name>
<evidence type="ECO:0000313" key="16">
    <source>
        <dbReference type="EMBL" id="MBN1573623.1"/>
    </source>
</evidence>
<keyword evidence="8 10" id="KW-0413">Isomerase</keyword>
<feature type="binding site" evidence="10 13">
    <location>
        <position position="462"/>
    </location>
    <ligand>
        <name>Mn(2+)</name>
        <dbReference type="ChEBI" id="CHEBI:29035"/>
        <label>1</label>
    </ligand>
</feature>
<dbReference type="CDD" id="cd16010">
    <property type="entry name" value="iPGM"/>
    <property type="match status" value="1"/>
</dbReference>
<dbReference type="GO" id="GO:0005829">
    <property type="term" value="C:cytosol"/>
    <property type="evidence" value="ECO:0007669"/>
    <property type="project" value="TreeGrafter"/>
</dbReference>
<gene>
    <name evidence="10" type="primary">gpmI</name>
    <name evidence="16" type="ORF">JW984_10560</name>
</gene>
<feature type="binding site" evidence="10 12">
    <location>
        <begin position="260"/>
        <end position="263"/>
    </location>
    <ligand>
        <name>substrate</name>
    </ligand>
</feature>
<keyword evidence="7 10" id="KW-0464">Manganese</keyword>
<evidence type="ECO:0000256" key="2">
    <source>
        <dbReference type="ARBA" id="ARBA00004798"/>
    </source>
</evidence>
<feature type="domain" description="Metalloenzyme" evidence="14">
    <location>
        <begin position="4"/>
        <end position="499"/>
    </location>
</feature>
<evidence type="ECO:0000256" key="10">
    <source>
        <dbReference type="HAMAP-Rule" id="MF_01038"/>
    </source>
</evidence>
<dbReference type="Proteomes" id="UP000809273">
    <property type="component" value="Unassembled WGS sequence"/>
</dbReference>
<evidence type="ECO:0000256" key="1">
    <source>
        <dbReference type="ARBA" id="ARBA00000370"/>
    </source>
</evidence>
<evidence type="ECO:0000256" key="11">
    <source>
        <dbReference type="PIRSR" id="PIRSR001492-1"/>
    </source>
</evidence>
<dbReference type="PANTHER" id="PTHR31637:SF0">
    <property type="entry name" value="2,3-BISPHOSPHOGLYCERATE-INDEPENDENT PHOSPHOGLYCERATE MUTASE"/>
    <property type="match status" value="1"/>
</dbReference>
<evidence type="ECO:0000256" key="3">
    <source>
        <dbReference type="ARBA" id="ARBA00008819"/>
    </source>
</evidence>
<dbReference type="PIRSF" id="PIRSF001492">
    <property type="entry name" value="IPGAM"/>
    <property type="match status" value="1"/>
</dbReference>
<evidence type="ECO:0000256" key="9">
    <source>
        <dbReference type="ARBA" id="ARBA00071648"/>
    </source>
</evidence>
<dbReference type="InterPro" id="IPR017850">
    <property type="entry name" value="Alkaline_phosphatase_core_sf"/>
</dbReference>